<feature type="region of interest" description="Disordered" evidence="1">
    <location>
        <begin position="27"/>
        <end position="86"/>
    </location>
</feature>
<reference evidence="2 3" key="1">
    <citation type="journal article" date="2011" name="Proc. Natl. Acad. Sci. U.S.A.">
        <title>Genome and transcriptome analyses of the mountain pine beetle-fungal symbiont Grosmannia clavigera, a lodgepole pine pathogen.</title>
        <authorList>
            <person name="DiGuistini S."/>
            <person name="Wang Y."/>
            <person name="Liao N.Y."/>
            <person name="Taylor G."/>
            <person name="Tanguay P."/>
            <person name="Feau N."/>
            <person name="Henrissat B."/>
            <person name="Chan S.K."/>
            <person name="Hesse-Orce U."/>
            <person name="Alamouti S.M."/>
            <person name="Tsui C.K.M."/>
            <person name="Docking R.T."/>
            <person name="Levasseur A."/>
            <person name="Haridas S."/>
            <person name="Robertson G."/>
            <person name="Birol I."/>
            <person name="Holt R.A."/>
            <person name="Marra M.A."/>
            <person name="Hamelin R.C."/>
            <person name="Hirst M."/>
            <person name="Jones S.J.M."/>
            <person name="Bohlmann J."/>
            <person name="Breuil C."/>
        </authorList>
    </citation>
    <scope>NUCLEOTIDE SEQUENCE [LARGE SCALE GENOMIC DNA]</scope>
    <source>
        <strain evidence="3">kw1407 / UAMH 11150</strain>
    </source>
</reference>
<evidence type="ECO:0000256" key="1">
    <source>
        <dbReference type="SAM" id="MobiDB-lite"/>
    </source>
</evidence>
<name>F0X816_GROCL</name>
<protein>
    <submittedName>
        <fullName evidence="2">Uncharacterized protein</fullName>
    </submittedName>
</protein>
<evidence type="ECO:0000313" key="2">
    <source>
        <dbReference type="EMBL" id="EFX05381.1"/>
    </source>
</evidence>
<proteinExistence type="predicted"/>
<dbReference type="RefSeq" id="XP_014174863.1">
    <property type="nucleotide sequence ID" value="XM_014319388.1"/>
</dbReference>
<evidence type="ECO:0000313" key="3">
    <source>
        <dbReference type="Proteomes" id="UP000007796"/>
    </source>
</evidence>
<dbReference type="Proteomes" id="UP000007796">
    <property type="component" value="Unassembled WGS sequence"/>
</dbReference>
<keyword evidence="3" id="KW-1185">Reference proteome</keyword>
<sequence length="154" mass="16473">MAELPSPYECSHNAGAMSAVTVSPPVAVLSSTRNRHPSPPPSYETAVRKDRAALSAGETRPRHLDGQQSQQSQGRKHQKERDRQILERVLHKNGGGGGCRGITRDRLGVALHDMALAGNEAAVQALLRAYAPIVFTDSGFVAKRSDGCTLHAAL</sequence>
<dbReference type="EMBL" id="GL629735">
    <property type="protein sequence ID" value="EFX05381.1"/>
    <property type="molecule type" value="Genomic_DNA"/>
</dbReference>
<dbReference type="AlphaFoldDB" id="F0X816"/>
<gene>
    <name evidence="2" type="ORF">CMQ_3450</name>
</gene>
<organism evidence="3">
    <name type="scientific">Grosmannia clavigera (strain kw1407 / UAMH 11150)</name>
    <name type="common">Blue stain fungus</name>
    <name type="synonym">Graphiocladiella clavigera</name>
    <dbReference type="NCBI Taxonomy" id="655863"/>
    <lineage>
        <taxon>Eukaryota</taxon>
        <taxon>Fungi</taxon>
        <taxon>Dikarya</taxon>
        <taxon>Ascomycota</taxon>
        <taxon>Pezizomycotina</taxon>
        <taxon>Sordariomycetes</taxon>
        <taxon>Sordariomycetidae</taxon>
        <taxon>Ophiostomatales</taxon>
        <taxon>Ophiostomataceae</taxon>
        <taxon>Leptographium</taxon>
    </lineage>
</organism>
<dbReference type="HOGENOM" id="CLU_1704416_0_0_1"/>
<accession>F0X816</accession>
<dbReference type="InParanoid" id="F0X816"/>
<dbReference type="GeneID" id="25976552"/>